<keyword evidence="7" id="KW-1185">Reference proteome</keyword>
<dbReference type="PROSITE" id="PS50932">
    <property type="entry name" value="HTH_LACI_2"/>
    <property type="match status" value="1"/>
</dbReference>
<dbReference type="SUPFAM" id="SSF53822">
    <property type="entry name" value="Periplasmic binding protein-like I"/>
    <property type="match status" value="1"/>
</dbReference>
<evidence type="ECO:0000313" key="6">
    <source>
        <dbReference type="EMBL" id="GAA4703926.1"/>
    </source>
</evidence>
<evidence type="ECO:0000256" key="3">
    <source>
        <dbReference type="ARBA" id="ARBA00023163"/>
    </source>
</evidence>
<dbReference type="InterPro" id="IPR010982">
    <property type="entry name" value="Lambda_DNA-bd_dom_sf"/>
</dbReference>
<proteinExistence type="predicted"/>
<dbReference type="Gene3D" id="1.10.260.40">
    <property type="entry name" value="lambda repressor-like DNA-binding domains"/>
    <property type="match status" value="1"/>
</dbReference>
<dbReference type="CDD" id="cd01392">
    <property type="entry name" value="HTH_LacI"/>
    <property type="match status" value="1"/>
</dbReference>
<evidence type="ECO:0000259" key="5">
    <source>
        <dbReference type="PROSITE" id="PS50932"/>
    </source>
</evidence>
<keyword evidence="3" id="KW-0804">Transcription</keyword>
<dbReference type="SUPFAM" id="SSF47413">
    <property type="entry name" value="lambda repressor-like DNA-binding domains"/>
    <property type="match status" value="1"/>
</dbReference>
<reference evidence="7" key="1">
    <citation type="journal article" date="2019" name="Int. J. Syst. Evol. Microbiol.">
        <title>The Global Catalogue of Microorganisms (GCM) 10K type strain sequencing project: providing services to taxonomists for standard genome sequencing and annotation.</title>
        <authorList>
            <consortium name="The Broad Institute Genomics Platform"/>
            <consortium name="The Broad Institute Genome Sequencing Center for Infectious Disease"/>
            <person name="Wu L."/>
            <person name="Ma J."/>
        </authorList>
    </citation>
    <scope>NUCLEOTIDE SEQUENCE [LARGE SCALE GENOMIC DNA]</scope>
    <source>
        <strain evidence="7">JCM 17975</strain>
    </source>
</reference>
<dbReference type="PANTHER" id="PTHR30146:SF109">
    <property type="entry name" value="HTH-TYPE TRANSCRIPTIONAL REGULATOR GALS"/>
    <property type="match status" value="1"/>
</dbReference>
<dbReference type="Pfam" id="PF00356">
    <property type="entry name" value="LacI"/>
    <property type="match status" value="1"/>
</dbReference>
<dbReference type="InterPro" id="IPR000843">
    <property type="entry name" value="HTH_LacI"/>
</dbReference>
<keyword evidence="2 6" id="KW-0238">DNA-binding</keyword>
<dbReference type="PANTHER" id="PTHR30146">
    <property type="entry name" value="LACI-RELATED TRANSCRIPTIONAL REPRESSOR"/>
    <property type="match status" value="1"/>
</dbReference>
<dbReference type="InterPro" id="IPR046335">
    <property type="entry name" value="LacI/GalR-like_sensor"/>
</dbReference>
<sequence length="358" mass="37324">MSAALPPTSRDVARIAGVSQTTVSYVLTGKGAISPATREHVLKVADSIGYRPNLAARSMRTRRSGRLAVIMGVGFGNQVRMLTGASHVANEAGYVMETHSVDGSVEARTERVLELAAGGQYEGILTFVPVLGSALSDGRDTPPVLAATAFDEQMRSVGELADAGLVDVFVRALVAAGHRRFVHVAGPQGFSSARARRDTYLACIERLGVESLGVLGGEWSAETGRQAVLALADDAPPVAVIAANDDLAIGVLRGAAERGWSVPEDVVVTGWDNARFGAYTMPSLTTVDVDFRAAGSHAMQLLVAALRGEEPPPRGATLQHIVWRESTGRAGPPPQAPRPAPRSGAAMSPVPGEPSASP</sequence>
<dbReference type="SMART" id="SM00354">
    <property type="entry name" value="HTH_LACI"/>
    <property type="match status" value="1"/>
</dbReference>
<keyword evidence="1" id="KW-0805">Transcription regulation</keyword>
<name>A0ABP8XA49_9MICO</name>
<gene>
    <name evidence="6" type="ORF">GCM10023198_26850</name>
</gene>
<evidence type="ECO:0000256" key="2">
    <source>
        <dbReference type="ARBA" id="ARBA00023125"/>
    </source>
</evidence>
<feature type="region of interest" description="Disordered" evidence="4">
    <location>
        <begin position="322"/>
        <end position="358"/>
    </location>
</feature>
<accession>A0ABP8XA49</accession>
<dbReference type="Gene3D" id="3.40.50.2300">
    <property type="match status" value="2"/>
</dbReference>
<comment type="caution">
    <text evidence="6">The sequence shown here is derived from an EMBL/GenBank/DDBJ whole genome shotgun (WGS) entry which is preliminary data.</text>
</comment>
<dbReference type="RefSeq" id="WP_253867800.1">
    <property type="nucleotide sequence ID" value="NZ_BAABHM010000011.1"/>
</dbReference>
<evidence type="ECO:0000256" key="4">
    <source>
        <dbReference type="SAM" id="MobiDB-lite"/>
    </source>
</evidence>
<dbReference type="Proteomes" id="UP001500843">
    <property type="component" value="Unassembled WGS sequence"/>
</dbReference>
<protein>
    <submittedName>
        <fullName evidence="6">LacI family DNA-binding transcriptional regulator</fullName>
    </submittedName>
</protein>
<dbReference type="Pfam" id="PF13377">
    <property type="entry name" value="Peripla_BP_3"/>
    <property type="match status" value="1"/>
</dbReference>
<dbReference type="GO" id="GO:0003677">
    <property type="term" value="F:DNA binding"/>
    <property type="evidence" value="ECO:0007669"/>
    <property type="project" value="UniProtKB-KW"/>
</dbReference>
<evidence type="ECO:0000313" key="7">
    <source>
        <dbReference type="Proteomes" id="UP001500843"/>
    </source>
</evidence>
<feature type="domain" description="HTH lacI-type" evidence="5">
    <location>
        <begin position="7"/>
        <end position="61"/>
    </location>
</feature>
<dbReference type="EMBL" id="BAABHM010000011">
    <property type="protein sequence ID" value="GAA4703926.1"/>
    <property type="molecule type" value="Genomic_DNA"/>
</dbReference>
<feature type="compositionally biased region" description="Pro residues" evidence="4">
    <location>
        <begin position="331"/>
        <end position="340"/>
    </location>
</feature>
<dbReference type="InterPro" id="IPR028082">
    <property type="entry name" value="Peripla_BP_I"/>
</dbReference>
<organism evidence="6 7">
    <name type="scientific">Promicromonospora umidemergens</name>
    <dbReference type="NCBI Taxonomy" id="629679"/>
    <lineage>
        <taxon>Bacteria</taxon>
        <taxon>Bacillati</taxon>
        <taxon>Actinomycetota</taxon>
        <taxon>Actinomycetes</taxon>
        <taxon>Micrococcales</taxon>
        <taxon>Promicromonosporaceae</taxon>
        <taxon>Promicromonospora</taxon>
    </lineage>
</organism>
<evidence type="ECO:0000256" key="1">
    <source>
        <dbReference type="ARBA" id="ARBA00023015"/>
    </source>
</evidence>